<dbReference type="PANTHER" id="PTHR22642:SF2">
    <property type="entry name" value="PROTEIN LONG AFTER FAR-RED 3"/>
    <property type="match status" value="1"/>
</dbReference>
<dbReference type="Gene3D" id="3.20.20.140">
    <property type="entry name" value="Metal-dependent hydrolases"/>
    <property type="match status" value="1"/>
</dbReference>
<dbReference type="InterPro" id="IPR013108">
    <property type="entry name" value="Amidohydro_3"/>
</dbReference>
<gene>
    <name evidence="2" type="ORF">SAMN05421637_0167</name>
</gene>
<dbReference type="Proteomes" id="UP000183315">
    <property type="component" value="Unassembled WGS sequence"/>
</dbReference>
<dbReference type="Pfam" id="PF07969">
    <property type="entry name" value="Amidohydro_3"/>
    <property type="match status" value="1"/>
</dbReference>
<dbReference type="PANTHER" id="PTHR22642">
    <property type="entry name" value="IMIDAZOLONEPROPIONASE"/>
    <property type="match status" value="1"/>
</dbReference>
<name>A0A1H6U869_9MICO</name>
<dbReference type="Gene3D" id="2.30.40.10">
    <property type="entry name" value="Urease, subunit C, domain 1"/>
    <property type="match status" value="1"/>
</dbReference>
<evidence type="ECO:0000313" key="3">
    <source>
        <dbReference type="Proteomes" id="UP000183315"/>
    </source>
</evidence>
<accession>A0A1H6U869</accession>
<protein>
    <recommendedName>
        <fullName evidence="1">Amidohydrolase 3 domain-containing protein</fullName>
    </recommendedName>
</protein>
<feature type="domain" description="Amidohydrolase 3" evidence="1">
    <location>
        <begin position="40"/>
        <end position="466"/>
    </location>
</feature>
<evidence type="ECO:0000259" key="1">
    <source>
        <dbReference type="Pfam" id="PF07969"/>
    </source>
</evidence>
<dbReference type="OrthoDB" id="3238066at2"/>
<sequence>MHQLVLRDARLSSDGERVDIAVDAGRISAVGPGAGPGRDEVALDGRLVVPGLWDAHVHFTQWARTRGRLDLSGAGSVAEACAIVRDAAADGMLVGFGYRWATWAELPTREALDAARVAPTVLLSGDLHTAWVNSSAARELGCAAGLLREDDAFAVQVALSARPLAPGAVEEAVRAASARGVVGIVDLEMDDGLARWRDRVAAGIDGLRVEVGFYEPLLETRIATGARSGTPVEGGGGLLRHGPLKVITDGSLNTRTAHCVQPYDDGGHGTQNVSGAHLADIMRRAASAGISCAIHAIGDAATTIAFDAFASSGARGSIEHAQLVSEGDVARFAGLGVVASVQPEHALDDRDVADVLWHGRTARAFALRSILDAGGRLALGSDAPVAPLDPWIAIAAAVHRTRDGRAPWHPEQAITVDEALAASTRTRIAVGEPADLVVLDADPWTADVEGLRGLPVAMTLVGGRTTHGGV</sequence>
<dbReference type="SUPFAM" id="SSF51556">
    <property type="entry name" value="Metallo-dependent hydrolases"/>
    <property type="match status" value="1"/>
</dbReference>
<proteinExistence type="predicted"/>
<organism evidence="2 3">
    <name type="scientific">Demequina mangrovi</name>
    <dbReference type="NCBI Taxonomy" id="1043493"/>
    <lineage>
        <taxon>Bacteria</taxon>
        <taxon>Bacillati</taxon>
        <taxon>Actinomycetota</taxon>
        <taxon>Actinomycetes</taxon>
        <taxon>Micrococcales</taxon>
        <taxon>Demequinaceae</taxon>
        <taxon>Demequina</taxon>
    </lineage>
</organism>
<dbReference type="InterPro" id="IPR032466">
    <property type="entry name" value="Metal_Hydrolase"/>
</dbReference>
<dbReference type="AlphaFoldDB" id="A0A1H6U869"/>
<dbReference type="GO" id="GO:0016810">
    <property type="term" value="F:hydrolase activity, acting on carbon-nitrogen (but not peptide) bonds"/>
    <property type="evidence" value="ECO:0007669"/>
    <property type="project" value="InterPro"/>
</dbReference>
<dbReference type="RefSeq" id="WP_042212182.1">
    <property type="nucleotide sequence ID" value="NZ_BBLU01000001.1"/>
</dbReference>
<dbReference type="InterPro" id="IPR011059">
    <property type="entry name" value="Metal-dep_hydrolase_composite"/>
</dbReference>
<reference evidence="3" key="1">
    <citation type="submission" date="2016-10" db="EMBL/GenBank/DDBJ databases">
        <authorList>
            <person name="Varghese N."/>
        </authorList>
    </citation>
    <scope>NUCLEOTIDE SEQUENCE [LARGE SCALE GENOMIC DNA]</scope>
    <source>
        <strain evidence="3">DSM 24868</strain>
    </source>
</reference>
<dbReference type="Gene3D" id="3.10.310.70">
    <property type="match status" value="1"/>
</dbReference>
<dbReference type="EMBL" id="FNZI01000001">
    <property type="protein sequence ID" value="SEI84475.1"/>
    <property type="molecule type" value="Genomic_DNA"/>
</dbReference>
<dbReference type="eggNOG" id="COG1574">
    <property type="taxonomic scope" value="Bacteria"/>
</dbReference>
<evidence type="ECO:0000313" key="2">
    <source>
        <dbReference type="EMBL" id="SEI84475.1"/>
    </source>
</evidence>
<dbReference type="SUPFAM" id="SSF51338">
    <property type="entry name" value="Composite domain of metallo-dependent hydrolases"/>
    <property type="match status" value="1"/>
</dbReference>
<keyword evidence="3" id="KW-1185">Reference proteome</keyword>